<dbReference type="AlphaFoldDB" id="A0A7C5YWC5"/>
<name>A0A7C5YWC5_9CREN</name>
<keyword evidence="2" id="KW-1133">Transmembrane helix</keyword>
<feature type="region of interest" description="Disordered" evidence="1">
    <location>
        <begin position="104"/>
        <end position="128"/>
    </location>
</feature>
<reference evidence="3" key="1">
    <citation type="journal article" date="2020" name="mSystems">
        <title>Genome- and Community-Level Interaction Insights into Carbon Utilization and Element Cycling Functions of Hydrothermarchaeota in Hydrothermal Sediment.</title>
        <authorList>
            <person name="Zhou Z."/>
            <person name="Liu Y."/>
            <person name="Xu W."/>
            <person name="Pan J."/>
            <person name="Luo Z.H."/>
            <person name="Li M."/>
        </authorList>
    </citation>
    <scope>NUCLEOTIDE SEQUENCE [LARGE SCALE GENOMIC DNA]</scope>
    <source>
        <strain evidence="3">SpSt-1</strain>
    </source>
</reference>
<evidence type="ECO:0000256" key="2">
    <source>
        <dbReference type="SAM" id="Phobius"/>
    </source>
</evidence>
<proteinExistence type="predicted"/>
<feature type="transmembrane region" description="Helical" evidence="2">
    <location>
        <begin position="6"/>
        <end position="31"/>
    </location>
</feature>
<comment type="caution">
    <text evidence="3">The sequence shown here is derived from an EMBL/GenBank/DDBJ whole genome shotgun (WGS) entry which is preliminary data.</text>
</comment>
<gene>
    <name evidence="3" type="ORF">ENL47_04300</name>
</gene>
<evidence type="ECO:0000256" key="1">
    <source>
        <dbReference type="SAM" id="MobiDB-lite"/>
    </source>
</evidence>
<accession>A0A7C5YWC5</accession>
<dbReference type="EMBL" id="DRUB01000078">
    <property type="protein sequence ID" value="HHR96035.1"/>
    <property type="molecule type" value="Genomic_DNA"/>
</dbReference>
<keyword evidence="2" id="KW-0472">Membrane</keyword>
<evidence type="ECO:0000313" key="3">
    <source>
        <dbReference type="EMBL" id="HHR96035.1"/>
    </source>
</evidence>
<organism evidence="3">
    <name type="scientific">Ignisphaera aggregans</name>
    <dbReference type="NCBI Taxonomy" id="334771"/>
    <lineage>
        <taxon>Archaea</taxon>
        <taxon>Thermoproteota</taxon>
        <taxon>Thermoprotei</taxon>
        <taxon>Desulfurococcales</taxon>
        <taxon>Desulfurococcaceae</taxon>
        <taxon>Ignisphaera</taxon>
    </lineage>
</organism>
<keyword evidence="2" id="KW-0812">Transmembrane</keyword>
<sequence length="128" mass="14980">MPIITTIITITIAIIAIIVACILIYILLNIVGKDSYNVKKKEREISTIAKKPSRESQEPLAPETREIAMNMSSDDYWNREWWSKKYETKEVLKNSLYSESHNEIQKAPSKKLSDDFWSKSHWARKKKH</sequence>
<protein>
    <submittedName>
        <fullName evidence="3">Uncharacterized protein</fullName>
    </submittedName>
</protein>